<dbReference type="EMBL" id="RPOH01000010">
    <property type="protein sequence ID" value="RPH30226.1"/>
    <property type="molecule type" value="Genomic_DNA"/>
</dbReference>
<dbReference type="OrthoDB" id="6053567at2"/>
<dbReference type="InterPro" id="IPR013425">
    <property type="entry name" value="Autotrns_rpt"/>
</dbReference>
<proteinExistence type="predicted"/>
<evidence type="ECO:0000256" key="2">
    <source>
        <dbReference type="ARBA" id="ARBA00023026"/>
    </source>
</evidence>
<organism evidence="5 6">
    <name type="scientific">Buttiauxella warmboldiae</name>
    <dbReference type="NCBI Taxonomy" id="82993"/>
    <lineage>
        <taxon>Bacteria</taxon>
        <taxon>Pseudomonadati</taxon>
        <taxon>Pseudomonadota</taxon>
        <taxon>Gammaproteobacteria</taxon>
        <taxon>Enterobacterales</taxon>
        <taxon>Enterobacteriaceae</taxon>
        <taxon>Buttiauxella</taxon>
    </lineage>
</organism>
<keyword evidence="6" id="KW-1185">Reference proteome</keyword>
<dbReference type="PANTHER" id="PTHR35037:SF3">
    <property type="entry name" value="C-TERMINAL REGION OF AIDA-LIKE PROTEIN"/>
    <property type="match status" value="1"/>
</dbReference>
<sequence>MKHCLARRSLMLNQSGLTVGYRSAMNKIYKLVYDKNKGVWRVVSEKARAVGKSVINSAKIDLAGTNFIHKGLVGGYSIVNVTVRKTTLSFLGLAAIFYSGMTVTWASGTEGTGGGFAQPDGNISVGYLNGTPRTANGFTGLVVNQPSTLTSNVTGGIGATGLDNSNSYGYFRWAGGNGGGGGGTGVLSTADITNQATLIGGSGGYAGYGRGNGGGGGGGAGIKTSASVVNRGTITGGAGSPAQTNLASGGGGAGIFVSGNSTPVTIINYGAVSGGGAASFLGRGSNGPGYGGAGEGGALGATRTTYSDGGAAIAGSNIIIDNYSGLNAGIGGDGNRYYAIDFFGGNNNQLNLYNGSVINGAIYLRSGRAEIIERVGARIFNNNIVFDGAGTFNTNSFDFTSNGVISGAGSVIKTGAGTLILNGRNTYAGGTTVNEGTLQVSSNNNLGASSGALTLDGGILHSTATFSDGRAVRLGSRSGTLTADSGTTLSLTGIISDANTGVAGALTKNGAGSLSLRGNNSYTGETTIKQGTLLLAGDGRISNSSVNIESGTLDISQATSDPSVVSLAGKSAGTLALGGRTLTLSHAAGNFDGEMTGSGGLTVDKGSETLSGTSAAFSGLTTINDGGTLFVNGTLGSTASRLQVNSGGALRGSGTLGGDVTVGDKATLGAGAIADPASGELGTGTLTINGTLSLAQESQLNFQFGSINSPGGQYNDLIEVEGDLVLDGKVNIAVTPGRTFDTGLFRLFNYTGTLTNNILDIANIPATLNSGDFYVQTSIDNVVNLVNSTGVTLRYWDNGTRNNNKIEGQSGTWRDEVNDNWTLNDGEINSAWSDQSFAVFMGTGGEVTIDNQDGKINLSGMQFAVDGYTLKDGTLTFMPKAGIASINVGDGTAKSKDFTATVNSVLAGNSGLDKVGFGTLELTGDNTYSGNTRISNGTLQIAKATALGSSNNSLVLNGGTLNTTASFTQDRSVEVAAGGGEMDTDDTTTLVQSGSIAGSGALIKSGRGTLTLTGANSWSGGTAINDGTLQIGDGGTTGNITGNIINNAALAVNRSDSLTLAGIISGSGGLQQNGTGTTILTADNSYTGATTINSGTLQLGNGSTSGSVSGDITNDGVLAVNRSNDVLLKGVISGSGDFEQNGKGITALSADNTFTGSVTVNDGTLQLGNGGTGGSVTSDITNNATLALNRSDTVTLDNIISGSGVVEHNGTGTTILTGANSWSGGTELNRGTLRIDENDNLGDSAGQLSFNGGSLATTSSFTLDRTVNIFSANGEINTSSGTVLTQDRGISGSGALIKSGRGTLTLTGANSWSGGTAINEGTLQIGDGGTTGNITGNIINNAALAVNRSDSLTLGGIISGSGELQQNGTGTTILTADNSYTGATTINAGTLQLGNGGTSGSVSGDITNDGVLAVNRSNDVLLGGLISGSGDFEQNGKGITALSADNTFTGSVTVSDGTLQLGTGGTSGSVTSDITNNATLALNRSDTVTLDNVISGSGVVEHNGTGTTVLTGANSWSGGTVLNRGTLQIGENNNLGDSAGQLSFNGGSLATTSSFTLDRTVNIFSANGEINTSSGTVLTQDRGISGSGALIKSGRGTLTLTGANSWSGGTAINEGTLQIGDGGTTGNITGNILNNATLVVERNDELTLDGTLAGSGVLQKNGAGELIVSGNYALSGGTWVNDGTLTFSGNNVVTNIIGQSGAALNLRQNTTLTGWVDPLDMQIDRGALWNMNGAAGQNILDTLTLAGHINSVAPASFGGFAPRNLTVTDLNGQNGTVTLNTRLGDENSATDRIIVDGGSATGTTGLAIRNMGGGGARVNGDGILLVQALNNGTTDPGAFQLSQPVYAGVYQYSLVRGSTESGATDNWYLTSSQVVWPAAEPETGGAETPEPETGGTGARSMPVANYRPGVSTAVAEPLIAAAANMALMSSFYERSGFYGTGTSLASAPCAENLALWCASESRAWGRYINNNIEHKGDGKGIHGDAGPRYNQDIHAIQFGNDFWRAADGSGNLSYAGLYGAIGTSKSDVTHSDGRRAGQNHTDAYSVGAYFTHIRASDAWVDSVLQGSWLKTRSQSDDNTQFNTRGYALATSLEGGYPLLNQGGWKLEPQVRVVWQYQKLGNTDDGLTNIHFEDYQSLQASAGIRLANSGIIGSKKYALWLNPRVGREFMGTSRTDFAAVNGESSTVALTTKNRGETGAMVIGGSIGLNQTLSLYTSANWSQRFDNNERSLDASVGVRGTW</sequence>
<dbReference type="Pfam" id="PF12951">
    <property type="entry name" value="PATR"/>
    <property type="match status" value="13"/>
</dbReference>
<feature type="domain" description="Autotransporter" evidence="4">
    <location>
        <begin position="1956"/>
        <end position="2240"/>
    </location>
</feature>
<keyword evidence="2" id="KW-0843">Virulence</keyword>
<protein>
    <submittedName>
        <fullName evidence="5">Autotransporter outer membrane beta-barrel domain-containing protein</fullName>
    </submittedName>
</protein>
<dbReference type="CDD" id="cd01344">
    <property type="entry name" value="PL2_Passenger_AT"/>
    <property type="match status" value="1"/>
</dbReference>
<accession>A0A3N5EEF5</accession>
<dbReference type="SUPFAM" id="SSF51126">
    <property type="entry name" value="Pectin lyase-like"/>
    <property type="match status" value="5"/>
</dbReference>
<dbReference type="Gene3D" id="2.160.20.20">
    <property type="match status" value="5"/>
</dbReference>
<dbReference type="InterPro" id="IPR051551">
    <property type="entry name" value="Autotransporter_adhesion"/>
</dbReference>
<evidence type="ECO:0000256" key="3">
    <source>
        <dbReference type="SAM" id="MobiDB-lite"/>
    </source>
</evidence>
<comment type="caution">
    <text evidence="5">The sequence shown here is derived from an EMBL/GenBank/DDBJ whole genome shotgun (WGS) entry which is preliminary data.</text>
</comment>
<dbReference type="Pfam" id="PF18883">
    <property type="entry name" value="AC_1"/>
    <property type="match status" value="1"/>
</dbReference>
<dbReference type="InterPro" id="IPR011050">
    <property type="entry name" value="Pectin_lyase_fold/virulence"/>
</dbReference>
<evidence type="ECO:0000313" key="5">
    <source>
        <dbReference type="EMBL" id="RPH30226.1"/>
    </source>
</evidence>
<dbReference type="NCBIfam" id="TIGR01414">
    <property type="entry name" value="autotrans_barl"/>
    <property type="match status" value="1"/>
</dbReference>
<feature type="region of interest" description="Disordered" evidence="3">
    <location>
        <begin position="1879"/>
        <end position="1899"/>
    </location>
</feature>
<dbReference type="GO" id="GO:0019867">
    <property type="term" value="C:outer membrane"/>
    <property type="evidence" value="ECO:0007669"/>
    <property type="project" value="InterPro"/>
</dbReference>
<dbReference type="NCBIfam" id="TIGR02601">
    <property type="entry name" value="autotrns_rpt"/>
    <property type="match status" value="12"/>
</dbReference>
<dbReference type="InterPro" id="IPR036709">
    <property type="entry name" value="Autotransporte_beta_dom_sf"/>
</dbReference>
<dbReference type="InterPro" id="IPR012332">
    <property type="entry name" value="Autotransporter_pectin_lyase_C"/>
</dbReference>
<dbReference type="InterPro" id="IPR024973">
    <property type="entry name" value="ESPR"/>
</dbReference>
<reference evidence="5 6" key="1">
    <citation type="submission" date="2018-11" db="EMBL/GenBank/DDBJ databases">
        <title>Draft genome sequence of Buttiauxella warmboldiae CCUG 35512.</title>
        <authorList>
            <person name="Salva-Serra F."/>
            <person name="Marathe N."/>
            <person name="Moore E."/>
            <person name="Svensson L."/>
            <person name="Engstrom-Jakobsson H."/>
        </authorList>
    </citation>
    <scope>NUCLEOTIDE SEQUENCE [LARGE SCALE GENOMIC DNA]</scope>
    <source>
        <strain evidence="5 6">CCUG 35512</strain>
    </source>
</reference>
<dbReference type="Proteomes" id="UP000268615">
    <property type="component" value="Unassembled WGS sequence"/>
</dbReference>
<name>A0A3N5EEF5_9ENTR</name>
<dbReference type="InterPro" id="IPR043990">
    <property type="entry name" value="AC_1"/>
</dbReference>
<dbReference type="SUPFAM" id="SSF103515">
    <property type="entry name" value="Autotransporter"/>
    <property type="match status" value="1"/>
</dbReference>
<feature type="compositionally biased region" description="Low complexity" evidence="3">
    <location>
        <begin position="1879"/>
        <end position="1893"/>
    </location>
</feature>
<dbReference type="PROSITE" id="PS51208">
    <property type="entry name" value="AUTOTRANSPORTER"/>
    <property type="match status" value="1"/>
</dbReference>
<dbReference type="SMART" id="SM00869">
    <property type="entry name" value="Autotransporter"/>
    <property type="match status" value="1"/>
</dbReference>
<keyword evidence="1" id="KW-0732">Signal</keyword>
<evidence type="ECO:0000259" key="4">
    <source>
        <dbReference type="PROSITE" id="PS51208"/>
    </source>
</evidence>
<dbReference type="Gene3D" id="2.40.128.130">
    <property type="entry name" value="Autotransporter beta-domain"/>
    <property type="match status" value="1"/>
</dbReference>
<gene>
    <name evidence="5" type="ORF">EHN07_03725</name>
</gene>
<evidence type="ECO:0000313" key="6">
    <source>
        <dbReference type="Proteomes" id="UP000268615"/>
    </source>
</evidence>
<evidence type="ECO:0000256" key="1">
    <source>
        <dbReference type="ARBA" id="ARBA00022729"/>
    </source>
</evidence>
<dbReference type="Pfam" id="PF13018">
    <property type="entry name" value="ESPR"/>
    <property type="match status" value="1"/>
</dbReference>
<dbReference type="InterPro" id="IPR006315">
    <property type="entry name" value="OM_autotransptr_brl_dom"/>
</dbReference>
<dbReference type="InterPro" id="IPR005546">
    <property type="entry name" value="Autotransporte_beta"/>
</dbReference>
<dbReference type="PANTHER" id="PTHR35037">
    <property type="entry name" value="C-TERMINAL REGION OF AIDA-LIKE PROTEIN"/>
    <property type="match status" value="1"/>
</dbReference>